<evidence type="ECO:0000313" key="3">
    <source>
        <dbReference type="EMBL" id="MXU86131.1"/>
    </source>
</evidence>
<evidence type="ECO:0008006" key="4">
    <source>
        <dbReference type="Google" id="ProtNLM"/>
    </source>
</evidence>
<dbReference type="AlphaFoldDB" id="A0A6B0U6Y1"/>
<organism evidence="3">
    <name type="scientific">Ixodes ricinus</name>
    <name type="common">Common tick</name>
    <name type="synonym">Acarus ricinus</name>
    <dbReference type="NCBI Taxonomy" id="34613"/>
    <lineage>
        <taxon>Eukaryota</taxon>
        <taxon>Metazoa</taxon>
        <taxon>Ecdysozoa</taxon>
        <taxon>Arthropoda</taxon>
        <taxon>Chelicerata</taxon>
        <taxon>Arachnida</taxon>
        <taxon>Acari</taxon>
        <taxon>Parasitiformes</taxon>
        <taxon>Ixodida</taxon>
        <taxon>Ixodoidea</taxon>
        <taxon>Ixodidae</taxon>
        <taxon>Ixodinae</taxon>
        <taxon>Ixodes</taxon>
    </lineage>
</organism>
<sequence length="89" mass="10056">MIFSLSLSIVAIVERATPCSFATTACFLPSSSCRRISTFSLSENCFRFFAGGRDELMAAPQHEHRKKSSLTRLRLAESTRRSEKLRPEK</sequence>
<proteinExistence type="predicted"/>
<name>A0A6B0U6Y1_IXORI</name>
<evidence type="ECO:0000256" key="2">
    <source>
        <dbReference type="SAM" id="SignalP"/>
    </source>
</evidence>
<feature type="compositionally biased region" description="Basic and acidic residues" evidence="1">
    <location>
        <begin position="74"/>
        <end position="89"/>
    </location>
</feature>
<keyword evidence="2" id="KW-0732">Signal</keyword>
<feature type="signal peptide" evidence="2">
    <location>
        <begin position="1"/>
        <end position="15"/>
    </location>
</feature>
<protein>
    <recommendedName>
        <fullName evidence="4">Secreted protein</fullName>
    </recommendedName>
</protein>
<accession>A0A6B0U6Y1</accession>
<dbReference type="EMBL" id="GIFC01004048">
    <property type="protein sequence ID" value="MXU86131.1"/>
    <property type="molecule type" value="Transcribed_RNA"/>
</dbReference>
<feature type="chain" id="PRO_5025410133" description="Secreted protein" evidence="2">
    <location>
        <begin position="16"/>
        <end position="89"/>
    </location>
</feature>
<evidence type="ECO:0000256" key="1">
    <source>
        <dbReference type="SAM" id="MobiDB-lite"/>
    </source>
</evidence>
<reference evidence="3" key="1">
    <citation type="submission" date="2019-12" db="EMBL/GenBank/DDBJ databases">
        <title>An insight into the sialome of adult female Ixodes ricinus ticks feeding for 6 days.</title>
        <authorList>
            <person name="Perner J."/>
            <person name="Ribeiro J.M.C."/>
        </authorList>
    </citation>
    <scope>NUCLEOTIDE SEQUENCE</scope>
    <source>
        <strain evidence="3">Semi-engorged</strain>
        <tissue evidence="3">Salivary glands</tissue>
    </source>
</reference>
<feature type="region of interest" description="Disordered" evidence="1">
    <location>
        <begin position="60"/>
        <end position="89"/>
    </location>
</feature>